<keyword evidence="2" id="KW-1185">Reference proteome</keyword>
<dbReference type="InterPro" id="IPR011200">
    <property type="entry name" value="UCP012608"/>
</dbReference>
<dbReference type="Pfam" id="PF10094">
    <property type="entry name" value="DUF2332"/>
    <property type="match status" value="1"/>
</dbReference>
<comment type="caution">
    <text evidence="1">The sequence shown here is derived from an EMBL/GenBank/DDBJ whole genome shotgun (WGS) entry which is preliminary data.</text>
</comment>
<sequence length="354" mass="38879">MVADAAIRTAFERQADACETLGSPFNARLCRLAADRLDGTAEIAALVSGWPPERAVADALALRFCAALHALKRQGYRPLVDCYPPHRVSDDTLWQGAEQAMAEKADFIAARMQSAPQTNEVRRSAALFPAFALIAERFGGMPLVLSEIGASAGLNLMWDCYGYRFDNALYQPHNGDAPFVIAPDWKGPLPPQAEIAVSERAGCDLNPLEADSAYDCERLLSYVWPDQADRLERTEKALALARQNRLHIDRADAVDWLAHRLAARHDGKVHVIYHTIAWQYLPNDAQKQGLQLIAEAGARADRQAPLCHLAMEADDAGPGAGLSLTIWPTGETHSVGRADFHGRWVDWRGLPSVQ</sequence>
<evidence type="ECO:0000313" key="1">
    <source>
        <dbReference type="EMBL" id="MET3599060.1"/>
    </source>
</evidence>
<name>A0ABV2I864_9HYPH</name>
<accession>A0ABV2I864</accession>
<organism evidence="1 2">
    <name type="scientific">Martelella mangrovi</name>
    <dbReference type="NCBI Taxonomy" id="1397477"/>
    <lineage>
        <taxon>Bacteria</taxon>
        <taxon>Pseudomonadati</taxon>
        <taxon>Pseudomonadota</taxon>
        <taxon>Alphaproteobacteria</taxon>
        <taxon>Hyphomicrobiales</taxon>
        <taxon>Aurantimonadaceae</taxon>
        <taxon>Martelella</taxon>
    </lineage>
</organism>
<dbReference type="Proteomes" id="UP001549164">
    <property type="component" value="Unassembled WGS sequence"/>
</dbReference>
<reference evidence="1 2" key="1">
    <citation type="submission" date="2024-06" db="EMBL/GenBank/DDBJ databases">
        <title>Genomic Encyclopedia of Type Strains, Phase IV (KMG-IV): sequencing the most valuable type-strain genomes for metagenomic binning, comparative biology and taxonomic classification.</title>
        <authorList>
            <person name="Goeker M."/>
        </authorList>
    </citation>
    <scope>NUCLEOTIDE SEQUENCE [LARGE SCALE GENOMIC DNA]</scope>
    <source>
        <strain evidence="1 2">DSM 28102</strain>
    </source>
</reference>
<proteinExistence type="predicted"/>
<evidence type="ECO:0008006" key="3">
    <source>
        <dbReference type="Google" id="ProtNLM"/>
    </source>
</evidence>
<gene>
    <name evidence="1" type="ORF">ABID12_000991</name>
</gene>
<protein>
    <recommendedName>
        <fullName evidence="3">DUF2332 domain-containing protein</fullName>
    </recommendedName>
</protein>
<dbReference type="EMBL" id="JBEPLY010000003">
    <property type="protein sequence ID" value="MET3599060.1"/>
    <property type="molecule type" value="Genomic_DNA"/>
</dbReference>
<dbReference type="PIRSF" id="PIRSF012608">
    <property type="entry name" value="UCP012608"/>
    <property type="match status" value="1"/>
</dbReference>
<dbReference type="RefSeq" id="WP_354433353.1">
    <property type="nucleotide sequence ID" value="NZ_JBEPLY010000003.1"/>
</dbReference>
<evidence type="ECO:0000313" key="2">
    <source>
        <dbReference type="Proteomes" id="UP001549164"/>
    </source>
</evidence>